<dbReference type="EMBL" id="NAFL01000243">
    <property type="protein sequence ID" value="OSJ33258.1"/>
    <property type="molecule type" value="Genomic_DNA"/>
</dbReference>
<accession>A0A1Y2JSP5</accession>
<dbReference type="RefSeq" id="WP_085400771.1">
    <property type="nucleotide sequence ID" value="NZ_NAFL01000243.1"/>
</dbReference>
<gene>
    <name evidence="1" type="ORF">BSZ19_16605</name>
</gene>
<dbReference type="Proteomes" id="UP000193335">
    <property type="component" value="Unassembled WGS sequence"/>
</dbReference>
<reference evidence="1 2" key="1">
    <citation type="submission" date="2017-03" db="EMBL/GenBank/DDBJ databases">
        <title>Whole genome sequences of fourteen strains of Bradyrhizobium canariense and one strain of Bradyrhizobium japonicum isolated from Lupinus (Papilionoideae: Genisteae) species in Algeria.</title>
        <authorList>
            <person name="Crovadore J."/>
            <person name="Chekireb D."/>
            <person name="Brachmann A."/>
            <person name="Chablais R."/>
            <person name="Cochard B."/>
            <person name="Lefort F."/>
        </authorList>
    </citation>
    <scope>NUCLEOTIDE SEQUENCE [LARGE SCALE GENOMIC DNA]</scope>
    <source>
        <strain evidence="1 2">UBMA197</strain>
    </source>
</reference>
<evidence type="ECO:0000313" key="2">
    <source>
        <dbReference type="Proteomes" id="UP000193335"/>
    </source>
</evidence>
<sequence length="223" mass="24733">MTANNLVASKKHNCIWIVTDAASYDDHGVVGAIKSKVRAISEWPAVITGRGNTFGLDTAARELTRRASSFDEMIGICYRELPLIVEEFKLDRPFELNLAGWFYGKPMVFFVRTPSEHDSSGMGLQPYLCLPVGPTLFGPWPSDELISAASFVKPDPDDTPENIVRGLCELIKLQRRVPADDGFSRVGGFAELTIVTPNGIDRQILCRWPEDRVGARMPINGEH</sequence>
<organism evidence="1 2">
    <name type="scientific">Bradyrhizobium japonicum</name>
    <dbReference type="NCBI Taxonomy" id="375"/>
    <lineage>
        <taxon>Bacteria</taxon>
        <taxon>Pseudomonadati</taxon>
        <taxon>Pseudomonadota</taxon>
        <taxon>Alphaproteobacteria</taxon>
        <taxon>Hyphomicrobiales</taxon>
        <taxon>Nitrobacteraceae</taxon>
        <taxon>Bradyrhizobium</taxon>
    </lineage>
</organism>
<protein>
    <submittedName>
        <fullName evidence="1">Uncharacterized protein</fullName>
    </submittedName>
</protein>
<proteinExistence type="predicted"/>
<name>A0A1Y2JSP5_BRAJP</name>
<dbReference type="AlphaFoldDB" id="A0A1Y2JSP5"/>
<comment type="caution">
    <text evidence="1">The sequence shown here is derived from an EMBL/GenBank/DDBJ whole genome shotgun (WGS) entry which is preliminary data.</text>
</comment>
<evidence type="ECO:0000313" key="1">
    <source>
        <dbReference type="EMBL" id="OSJ33258.1"/>
    </source>
</evidence>